<evidence type="ECO:0000256" key="1">
    <source>
        <dbReference type="ARBA" id="ARBA00010702"/>
    </source>
</evidence>
<feature type="binding site" evidence="3">
    <location>
        <position position="56"/>
    </location>
    <ligand>
        <name>Mg(2+)</name>
        <dbReference type="ChEBI" id="CHEBI:18420"/>
        <label>1</label>
    </ligand>
</feature>
<dbReference type="Pfam" id="PF03747">
    <property type="entry name" value="ADP_ribosyl_GH"/>
    <property type="match status" value="1"/>
</dbReference>
<feature type="binding site" evidence="3">
    <location>
        <position position="307"/>
    </location>
    <ligand>
        <name>Mg(2+)</name>
        <dbReference type="ChEBI" id="CHEBI:18420"/>
        <label>1</label>
    </ligand>
</feature>
<feature type="binding site" evidence="3">
    <location>
        <position position="55"/>
    </location>
    <ligand>
        <name>Mg(2+)</name>
        <dbReference type="ChEBI" id="CHEBI:18420"/>
        <label>1</label>
    </ligand>
</feature>
<proteinExistence type="inferred from homology"/>
<gene>
    <name evidence="4" type="ORF">HNR45_001315</name>
</gene>
<dbReference type="RefSeq" id="WP_159823282.1">
    <property type="nucleotide sequence ID" value="NZ_CABWNB010000005.1"/>
</dbReference>
<dbReference type="Gene3D" id="1.10.4080.10">
    <property type="entry name" value="ADP-ribosylation/Crystallin J1"/>
    <property type="match status" value="1"/>
</dbReference>
<dbReference type="GO" id="GO:0046872">
    <property type="term" value="F:metal ion binding"/>
    <property type="evidence" value="ECO:0007669"/>
    <property type="project" value="UniProtKB-KW"/>
</dbReference>
<keyword evidence="3" id="KW-0460">Magnesium</keyword>
<dbReference type="GO" id="GO:0016787">
    <property type="term" value="F:hydrolase activity"/>
    <property type="evidence" value="ECO:0007669"/>
    <property type="project" value="UniProtKB-KW"/>
</dbReference>
<feature type="binding site" evidence="3">
    <location>
        <position position="304"/>
    </location>
    <ligand>
        <name>Mg(2+)</name>
        <dbReference type="ChEBI" id="CHEBI:18420"/>
        <label>2</label>
    </ligand>
</feature>
<comment type="caution">
    <text evidence="4">The sequence shown here is derived from an EMBL/GenBank/DDBJ whole genome shotgun (WGS) entry which is preliminary data.</text>
</comment>
<name>A0A841QZZ2_9FIRM</name>
<feature type="binding site" evidence="3">
    <location>
        <position position="306"/>
    </location>
    <ligand>
        <name>Mg(2+)</name>
        <dbReference type="ChEBI" id="CHEBI:18420"/>
        <label>1</label>
    </ligand>
</feature>
<comment type="similarity">
    <text evidence="1">Belongs to the ADP-ribosylglycohydrolase family.</text>
</comment>
<accession>A0A841QZZ2</accession>
<dbReference type="AlphaFoldDB" id="A0A841QZZ2"/>
<sequence length="355" mass="39041">MSTVPFRDILLAGAAGDAIGYVVEFDDVETIKESYGPHGLRGPLSLDGSGEWLISDDTQMTLFTIDGIFWSRQRGDALTKGLYRSYMRWYYMQTGEEPRRGQKSWLKKQPYETTYNLAKDHRLQERRHPGMTCLTALRDPADRGVTQPLNDSKGCGGIMRVAPIGLYFHGDPEAAYENGCACAAITHSHPSGYIAAGAMASYLALLCDGHTLRQAGKVVKEMLRVKENADEVYDAIVAAEKAAAKVPALRKKAGADDWWYYLPGLEALGEGFVAEETLAIALYCALAYSGSRYAVLAALNHGGDSDSTAGICAQLVTAEAGRNRIPEEWLEHLECRDIIIDMADRLEKISFEEKA</sequence>
<dbReference type="PANTHER" id="PTHR16222:SF24">
    <property type="entry name" value="ADP-RIBOSYLHYDROLASE ARH3"/>
    <property type="match status" value="1"/>
</dbReference>
<evidence type="ECO:0000313" key="5">
    <source>
        <dbReference type="Proteomes" id="UP000591941"/>
    </source>
</evidence>
<keyword evidence="3" id="KW-0479">Metal-binding</keyword>
<dbReference type="OrthoDB" id="9798107at2"/>
<dbReference type="GeneID" id="93486569"/>
<comment type="cofactor">
    <cofactor evidence="3">
        <name>Mg(2+)</name>
        <dbReference type="ChEBI" id="CHEBI:18420"/>
    </cofactor>
    <text evidence="3">Binds 2 magnesium ions per subunit.</text>
</comment>
<evidence type="ECO:0000256" key="3">
    <source>
        <dbReference type="PIRSR" id="PIRSR605502-1"/>
    </source>
</evidence>
<organism evidence="4 5">
    <name type="scientific">Negativicoccus succinicivorans</name>
    <dbReference type="NCBI Taxonomy" id="620903"/>
    <lineage>
        <taxon>Bacteria</taxon>
        <taxon>Bacillati</taxon>
        <taxon>Bacillota</taxon>
        <taxon>Negativicutes</taxon>
        <taxon>Veillonellales</taxon>
        <taxon>Veillonellaceae</taxon>
        <taxon>Negativicoccus</taxon>
    </lineage>
</organism>
<keyword evidence="5" id="KW-1185">Reference proteome</keyword>
<feature type="binding site" evidence="3">
    <location>
        <position position="57"/>
    </location>
    <ligand>
        <name>Mg(2+)</name>
        <dbReference type="ChEBI" id="CHEBI:18420"/>
        <label>1</label>
    </ligand>
</feature>
<dbReference type="InterPro" id="IPR036705">
    <property type="entry name" value="Ribosyl_crysJ1_sf"/>
</dbReference>
<dbReference type="PANTHER" id="PTHR16222">
    <property type="entry name" value="ADP-RIBOSYLGLYCOHYDROLASE"/>
    <property type="match status" value="1"/>
</dbReference>
<dbReference type="InterPro" id="IPR050792">
    <property type="entry name" value="ADP-ribosylglycohydrolase"/>
</dbReference>
<dbReference type="Proteomes" id="UP000591941">
    <property type="component" value="Unassembled WGS sequence"/>
</dbReference>
<dbReference type="SUPFAM" id="SSF101478">
    <property type="entry name" value="ADP-ribosylglycohydrolase"/>
    <property type="match status" value="1"/>
</dbReference>
<dbReference type="InterPro" id="IPR005502">
    <property type="entry name" value="Ribosyl_crysJ1"/>
</dbReference>
<dbReference type="EMBL" id="JACHHI010000007">
    <property type="protein sequence ID" value="MBB6478244.1"/>
    <property type="molecule type" value="Genomic_DNA"/>
</dbReference>
<protein>
    <submittedName>
        <fullName evidence="4">ADP-ribosylglycohydrolase</fullName>
    </submittedName>
</protein>
<evidence type="ECO:0000313" key="4">
    <source>
        <dbReference type="EMBL" id="MBB6478244.1"/>
    </source>
</evidence>
<keyword evidence="2 4" id="KW-0378">Hydrolase</keyword>
<reference evidence="4 5" key="1">
    <citation type="submission" date="2020-08" db="EMBL/GenBank/DDBJ databases">
        <title>Genomic Encyclopedia of Type Strains, Phase IV (KMG-IV): sequencing the most valuable type-strain genomes for metagenomic binning, comparative biology and taxonomic classification.</title>
        <authorList>
            <person name="Goeker M."/>
        </authorList>
    </citation>
    <scope>NUCLEOTIDE SEQUENCE [LARGE SCALE GENOMIC DNA]</scope>
    <source>
        <strain evidence="4 5">DSM 21255</strain>
    </source>
</reference>
<evidence type="ECO:0000256" key="2">
    <source>
        <dbReference type="ARBA" id="ARBA00022801"/>
    </source>
</evidence>